<dbReference type="CDD" id="cd22271">
    <property type="entry name" value="DPBB_EXP_N-like"/>
    <property type="match status" value="1"/>
</dbReference>
<protein>
    <recommendedName>
        <fullName evidence="3">Expansin-like EG45 domain-containing protein</fullName>
    </recommendedName>
</protein>
<dbReference type="PANTHER" id="PTHR31836:SF21">
    <property type="entry name" value="EXPANSIN-LIKE PROTEIN 7"/>
    <property type="match status" value="1"/>
</dbReference>
<dbReference type="SUPFAM" id="SSF50685">
    <property type="entry name" value="Barwin-like endoglucanases"/>
    <property type="match status" value="1"/>
</dbReference>
<comment type="caution">
    <text evidence="4">The sequence shown here is derived from an EMBL/GenBank/DDBJ whole genome shotgun (WGS) entry which is preliminary data.</text>
</comment>
<evidence type="ECO:0000259" key="3">
    <source>
        <dbReference type="PROSITE" id="PS50842"/>
    </source>
</evidence>
<dbReference type="EMBL" id="JBFMKM010000004">
    <property type="protein sequence ID" value="KAL1306583.1"/>
    <property type="molecule type" value="Genomic_DNA"/>
</dbReference>
<dbReference type="PROSITE" id="PS50842">
    <property type="entry name" value="EXPANSIN_EG45"/>
    <property type="match status" value="1"/>
</dbReference>
<feature type="domain" description="Expansin-like EG45" evidence="3">
    <location>
        <begin position="50"/>
        <end position="136"/>
    </location>
</feature>
<proteinExistence type="predicted"/>
<evidence type="ECO:0000256" key="2">
    <source>
        <dbReference type="SAM" id="SignalP"/>
    </source>
</evidence>
<sequence>MPSFRAIAALAGLATAAFAAVTPEMSLDSRATVRRSLAGEATFYGGNTQGGACSFSTYTIPSGLYGTALSSSNWDNSGNCGGCVAVTYGGKTITAMIVDECPGCGENHLDLFPDAFAEFADKSKGVIDVNWDYVPCASIEAPLQIHMKTGVSQYWFSAQVVGAKRRTAKLEVSTDQGKTWKSTERKDYNFFEISSGVGASTAWIRATSHVGTTVTVKDVSMTADAVATATANYA</sequence>
<dbReference type="GeneID" id="95978966"/>
<dbReference type="PANTHER" id="PTHR31836">
    <property type="match status" value="1"/>
</dbReference>
<evidence type="ECO:0000313" key="4">
    <source>
        <dbReference type="EMBL" id="KAL1306583.1"/>
    </source>
</evidence>
<dbReference type="InterPro" id="IPR007112">
    <property type="entry name" value="Expansin/allergen_DPBB_dom"/>
</dbReference>
<organism evidence="4 5">
    <name type="scientific">Neodothiora populina</name>
    <dbReference type="NCBI Taxonomy" id="2781224"/>
    <lineage>
        <taxon>Eukaryota</taxon>
        <taxon>Fungi</taxon>
        <taxon>Dikarya</taxon>
        <taxon>Ascomycota</taxon>
        <taxon>Pezizomycotina</taxon>
        <taxon>Dothideomycetes</taxon>
        <taxon>Dothideomycetidae</taxon>
        <taxon>Dothideales</taxon>
        <taxon>Dothioraceae</taxon>
        <taxon>Neodothiora</taxon>
    </lineage>
</organism>
<dbReference type="InterPro" id="IPR051477">
    <property type="entry name" value="Expansin_CellWall"/>
</dbReference>
<dbReference type="Gene3D" id="2.40.40.10">
    <property type="entry name" value="RlpA-like domain"/>
    <property type="match status" value="1"/>
</dbReference>
<reference evidence="4 5" key="1">
    <citation type="submission" date="2024-07" db="EMBL/GenBank/DDBJ databases">
        <title>Draft sequence of the Neodothiora populina.</title>
        <authorList>
            <person name="Drown D.D."/>
            <person name="Schuette U.S."/>
            <person name="Buechlein A.B."/>
            <person name="Rusch D.R."/>
            <person name="Winton L.W."/>
            <person name="Adams G.A."/>
        </authorList>
    </citation>
    <scope>NUCLEOTIDE SEQUENCE [LARGE SCALE GENOMIC DNA]</scope>
    <source>
        <strain evidence="4 5">CPC 39397</strain>
    </source>
</reference>
<dbReference type="NCBIfam" id="NF041144">
    <property type="entry name" value="expansin_EXLX1"/>
    <property type="match status" value="1"/>
</dbReference>
<evidence type="ECO:0000256" key="1">
    <source>
        <dbReference type="ARBA" id="ARBA00022729"/>
    </source>
</evidence>
<feature type="signal peptide" evidence="2">
    <location>
        <begin position="1"/>
        <end position="19"/>
    </location>
</feature>
<accession>A0ABR3PKB2</accession>
<keyword evidence="1 2" id="KW-0732">Signal</keyword>
<gene>
    <name evidence="4" type="ORF">AAFC00_005267</name>
</gene>
<evidence type="ECO:0000313" key="5">
    <source>
        <dbReference type="Proteomes" id="UP001562354"/>
    </source>
</evidence>
<dbReference type="InterPro" id="IPR009009">
    <property type="entry name" value="RlpA-like_DPBB"/>
</dbReference>
<name>A0ABR3PKB2_9PEZI</name>
<keyword evidence="5" id="KW-1185">Reference proteome</keyword>
<dbReference type="Proteomes" id="UP001562354">
    <property type="component" value="Unassembled WGS sequence"/>
</dbReference>
<dbReference type="RefSeq" id="XP_069202855.1">
    <property type="nucleotide sequence ID" value="XM_069345023.1"/>
</dbReference>
<dbReference type="Gene3D" id="2.60.40.760">
    <property type="entry name" value="Expansin, cellulose-binding-like domain"/>
    <property type="match status" value="1"/>
</dbReference>
<dbReference type="InterPro" id="IPR036908">
    <property type="entry name" value="RlpA-like_sf"/>
</dbReference>
<dbReference type="InterPro" id="IPR049818">
    <property type="entry name" value="Expansin_EXLX1-like"/>
</dbReference>
<dbReference type="Pfam" id="PF03330">
    <property type="entry name" value="DPBB_1"/>
    <property type="match status" value="1"/>
</dbReference>
<feature type="chain" id="PRO_5046894576" description="Expansin-like EG45 domain-containing protein" evidence="2">
    <location>
        <begin position="20"/>
        <end position="234"/>
    </location>
</feature>
<dbReference type="InterPro" id="IPR036749">
    <property type="entry name" value="Expansin_CBD_sf"/>
</dbReference>